<dbReference type="PANTHER" id="PTHR43464">
    <property type="entry name" value="METHYLTRANSFERASE"/>
    <property type="match status" value="1"/>
</dbReference>
<keyword evidence="1" id="KW-0489">Methyltransferase</keyword>
<feature type="domain" description="Methyltransferase" evidence="4">
    <location>
        <begin position="30"/>
        <end position="123"/>
    </location>
</feature>
<evidence type="ECO:0000259" key="4">
    <source>
        <dbReference type="Pfam" id="PF13649"/>
    </source>
</evidence>
<accession>A0A1I6FP00</accession>
<dbReference type="SUPFAM" id="SSF53335">
    <property type="entry name" value="S-adenosyl-L-methionine-dependent methyltransferases"/>
    <property type="match status" value="1"/>
</dbReference>
<evidence type="ECO:0000256" key="1">
    <source>
        <dbReference type="ARBA" id="ARBA00022603"/>
    </source>
</evidence>
<evidence type="ECO:0000313" key="6">
    <source>
        <dbReference type="Proteomes" id="UP000199478"/>
    </source>
</evidence>
<sequence>MYGTTPDALGAPTQVIVDFFNARGAAPLRVFDVGCGHGRDALFIARLGHSVVGVDLSAHGIRDLNTAAASEGLKIIGEVADITTYAADGLFDVVLIDRTLHMLGRQARIDVLTKLIGHVAPKGWLLIADEKSNMADFKAVIADDAADWAATLDKGGTLFLQRD</sequence>
<dbReference type="PANTHER" id="PTHR43464:SF19">
    <property type="entry name" value="UBIQUINONE BIOSYNTHESIS O-METHYLTRANSFERASE, MITOCHONDRIAL"/>
    <property type="match status" value="1"/>
</dbReference>
<dbReference type="RefSeq" id="WP_165614963.1">
    <property type="nucleotide sequence ID" value="NZ_FOYP01000001.1"/>
</dbReference>
<organism evidence="5 6">
    <name type="scientific">Yoonia tamlensis</name>
    <dbReference type="NCBI Taxonomy" id="390270"/>
    <lineage>
        <taxon>Bacteria</taxon>
        <taxon>Pseudomonadati</taxon>
        <taxon>Pseudomonadota</taxon>
        <taxon>Alphaproteobacteria</taxon>
        <taxon>Rhodobacterales</taxon>
        <taxon>Paracoccaceae</taxon>
        <taxon>Yoonia</taxon>
    </lineage>
</organism>
<dbReference type="CDD" id="cd02440">
    <property type="entry name" value="AdoMet_MTases"/>
    <property type="match status" value="1"/>
</dbReference>
<evidence type="ECO:0000256" key="2">
    <source>
        <dbReference type="ARBA" id="ARBA00022679"/>
    </source>
</evidence>
<keyword evidence="2" id="KW-0808">Transferase</keyword>
<proteinExistence type="predicted"/>
<keyword evidence="3" id="KW-0949">S-adenosyl-L-methionine</keyword>
<keyword evidence="6" id="KW-1185">Reference proteome</keyword>
<reference evidence="6" key="1">
    <citation type="submission" date="2016-10" db="EMBL/GenBank/DDBJ databases">
        <authorList>
            <person name="Varghese N."/>
            <person name="Submissions S."/>
        </authorList>
    </citation>
    <scope>NUCLEOTIDE SEQUENCE [LARGE SCALE GENOMIC DNA]</scope>
    <source>
        <strain evidence="6">DSM 26879</strain>
    </source>
</reference>
<name>A0A1I6FP00_9RHOB</name>
<dbReference type="Gene3D" id="3.40.50.150">
    <property type="entry name" value="Vaccinia Virus protein VP39"/>
    <property type="match status" value="1"/>
</dbReference>
<gene>
    <name evidence="5" type="ORF">SAMN04488005_0138</name>
</gene>
<dbReference type="Proteomes" id="UP000199478">
    <property type="component" value="Unassembled WGS sequence"/>
</dbReference>
<dbReference type="GO" id="GO:0008168">
    <property type="term" value="F:methyltransferase activity"/>
    <property type="evidence" value="ECO:0007669"/>
    <property type="project" value="UniProtKB-KW"/>
</dbReference>
<dbReference type="EMBL" id="FOYP01000001">
    <property type="protein sequence ID" value="SFR31673.1"/>
    <property type="molecule type" value="Genomic_DNA"/>
</dbReference>
<dbReference type="GO" id="GO:0032259">
    <property type="term" value="P:methylation"/>
    <property type="evidence" value="ECO:0007669"/>
    <property type="project" value="UniProtKB-KW"/>
</dbReference>
<dbReference type="Pfam" id="PF13649">
    <property type="entry name" value="Methyltransf_25"/>
    <property type="match status" value="1"/>
</dbReference>
<protein>
    <submittedName>
        <fullName evidence="5">Tellurite resistance protein TehB</fullName>
    </submittedName>
</protein>
<dbReference type="InterPro" id="IPR029063">
    <property type="entry name" value="SAM-dependent_MTases_sf"/>
</dbReference>
<dbReference type="STRING" id="390270.SAMN04488005_0138"/>
<evidence type="ECO:0000313" key="5">
    <source>
        <dbReference type="EMBL" id="SFR31673.1"/>
    </source>
</evidence>
<dbReference type="AlphaFoldDB" id="A0A1I6FP00"/>
<dbReference type="InterPro" id="IPR041698">
    <property type="entry name" value="Methyltransf_25"/>
</dbReference>
<evidence type="ECO:0000256" key="3">
    <source>
        <dbReference type="ARBA" id="ARBA00022691"/>
    </source>
</evidence>